<evidence type="ECO:0000256" key="1">
    <source>
        <dbReference type="ARBA" id="ARBA00004496"/>
    </source>
</evidence>
<dbReference type="InterPro" id="IPR038157">
    <property type="entry name" value="FeoA_core_dom"/>
</dbReference>
<dbReference type="Gene3D" id="1.10.10.10">
    <property type="entry name" value="Winged helix-like DNA-binding domain superfamily/Winged helix DNA-binding domain"/>
    <property type="match status" value="1"/>
</dbReference>
<dbReference type="InterPro" id="IPR007167">
    <property type="entry name" value="Fe-transptr_FeoA-like"/>
</dbReference>
<evidence type="ECO:0000256" key="12">
    <source>
        <dbReference type="ARBA" id="ARBA00032593"/>
    </source>
</evidence>
<comment type="similarity">
    <text evidence="2">Belongs to the DtxR/MntR family.</text>
</comment>
<keyword evidence="4" id="KW-0963">Cytoplasm</keyword>
<dbReference type="SUPFAM" id="SSF47979">
    <property type="entry name" value="Iron-dependent repressor protein, dimerization domain"/>
    <property type="match status" value="1"/>
</dbReference>
<dbReference type="SMART" id="SM00529">
    <property type="entry name" value="HTH_DTXR"/>
    <property type="match status" value="1"/>
</dbReference>
<keyword evidence="10" id="KW-0804">Transcription</keyword>
<evidence type="ECO:0000259" key="13">
    <source>
        <dbReference type="PROSITE" id="PS50944"/>
    </source>
</evidence>
<name>A0ABW5V046_9MICO</name>
<dbReference type="InterPro" id="IPR050536">
    <property type="entry name" value="DtxR_MntR_Metal-Reg"/>
</dbReference>
<comment type="subcellular location">
    <subcellularLocation>
        <location evidence="1">Cytoplasm</location>
    </subcellularLocation>
</comment>
<dbReference type="InterPro" id="IPR001367">
    <property type="entry name" value="Fe_dep_repressor"/>
</dbReference>
<evidence type="ECO:0000256" key="7">
    <source>
        <dbReference type="ARBA" id="ARBA00023015"/>
    </source>
</evidence>
<evidence type="ECO:0000256" key="2">
    <source>
        <dbReference type="ARBA" id="ARBA00007871"/>
    </source>
</evidence>
<keyword evidence="15" id="KW-1185">Reference proteome</keyword>
<dbReference type="InterPro" id="IPR036390">
    <property type="entry name" value="WH_DNA-bd_sf"/>
</dbReference>
<dbReference type="Pfam" id="PF02742">
    <property type="entry name" value="Fe_dep_repr_C"/>
    <property type="match status" value="1"/>
</dbReference>
<dbReference type="InterPro" id="IPR022687">
    <property type="entry name" value="HTH_DTXR"/>
</dbReference>
<dbReference type="EMBL" id="JBHUNE010000008">
    <property type="protein sequence ID" value="MFD2759075.1"/>
    <property type="molecule type" value="Genomic_DNA"/>
</dbReference>
<keyword evidence="7" id="KW-0805">Transcription regulation</keyword>
<keyword evidence="8" id="KW-0238">DNA-binding</keyword>
<dbReference type="InterPro" id="IPR022689">
    <property type="entry name" value="Iron_dep_repressor"/>
</dbReference>
<feature type="domain" description="HTH dtxR-type" evidence="13">
    <location>
        <begin position="1"/>
        <end position="70"/>
    </location>
</feature>
<keyword evidence="9" id="KW-0010">Activator</keyword>
<dbReference type="SUPFAM" id="SSF46785">
    <property type="entry name" value="Winged helix' DNA-binding domain"/>
    <property type="match status" value="1"/>
</dbReference>
<keyword evidence="5" id="KW-0678">Repressor</keyword>
<organism evidence="14 15">
    <name type="scientific">Gulosibacter faecalis</name>
    <dbReference type="NCBI Taxonomy" id="272240"/>
    <lineage>
        <taxon>Bacteria</taxon>
        <taxon>Bacillati</taxon>
        <taxon>Actinomycetota</taxon>
        <taxon>Actinomycetes</taxon>
        <taxon>Micrococcales</taxon>
        <taxon>Microbacteriaceae</taxon>
        <taxon>Gulosibacter</taxon>
    </lineage>
</organism>
<gene>
    <name evidence="14" type="ORF">ACFSW7_11880</name>
</gene>
<dbReference type="Pfam" id="PF04023">
    <property type="entry name" value="FeoA"/>
    <property type="match status" value="1"/>
</dbReference>
<dbReference type="RefSeq" id="WP_019617343.1">
    <property type="nucleotide sequence ID" value="NZ_JBHUNE010000008.1"/>
</dbReference>
<dbReference type="InterPro" id="IPR008988">
    <property type="entry name" value="Transcriptional_repressor_C"/>
</dbReference>
<dbReference type="InterPro" id="IPR036388">
    <property type="entry name" value="WH-like_DNA-bd_sf"/>
</dbReference>
<comment type="subunit">
    <text evidence="3">Homodimer.</text>
</comment>
<evidence type="ECO:0000256" key="11">
    <source>
        <dbReference type="ARBA" id="ARBA00023211"/>
    </source>
</evidence>
<dbReference type="SMART" id="SM00899">
    <property type="entry name" value="FeoA"/>
    <property type="match status" value="1"/>
</dbReference>
<accession>A0ABW5V046</accession>
<dbReference type="PANTHER" id="PTHR33238:SF11">
    <property type="entry name" value="TRANSCRIPTIONAL REGULATOR MNTR"/>
    <property type="match status" value="1"/>
</dbReference>
<evidence type="ECO:0000256" key="6">
    <source>
        <dbReference type="ARBA" id="ARBA00023004"/>
    </source>
</evidence>
<proteinExistence type="inferred from homology"/>
<evidence type="ECO:0000256" key="10">
    <source>
        <dbReference type="ARBA" id="ARBA00023163"/>
    </source>
</evidence>
<dbReference type="Proteomes" id="UP001597492">
    <property type="component" value="Unassembled WGS sequence"/>
</dbReference>
<comment type="caution">
    <text evidence="14">The sequence shown here is derived from an EMBL/GenBank/DDBJ whole genome shotgun (WGS) entry which is preliminary data.</text>
</comment>
<evidence type="ECO:0000256" key="5">
    <source>
        <dbReference type="ARBA" id="ARBA00022491"/>
    </source>
</evidence>
<dbReference type="PROSITE" id="PS50944">
    <property type="entry name" value="HTH_DTXR"/>
    <property type="match status" value="1"/>
</dbReference>
<evidence type="ECO:0000256" key="3">
    <source>
        <dbReference type="ARBA" id="ARBA00011738"/>
    </source>
</evidence>
<dbReference type="Gene3D" id="2.30.30.90">
    <property type="match status" value="1"/>
</dbReference>
<sequence>MKAVQTGSSRVEEDYLRLIWKAEEWDGRGATPAELVAATGTVPSSVSGALNRLARRGLILHEPYGSATLTDDGRVIALQMVRRHRLIETLLVEQFGFGWDEVHDEAEHLEHAVSERLLDRIDDLLGFPDHDPHGDPIPDKAGRLDRPRADRLSEFAQGSDVTIVRVSDHEPALLRYLEELGIVPGARVHVVARNEFAGALRLRVQDDEVQLAIVAANAVWGS</sequence>
<keyword evidence="11" id="KW-0464">Manganese</keyword>
<evidence type="ECO:0000256" key="4">
    <source>
        <dbReference type="ARBA" id="ARBA00022490"/>
    </source>
</evidence>
<evidence type="ECO:0000313" key="14">
    <source>
        <dbReference type="EMBL" id="MFD2759075.1"/>
    </source>
</evidence>
<keyword evidence="6" id="KW-0408">Iron</keyword>
<protein>
    <recommendedName>
        <fullName evidence="12">Manganese transport regulator</fullName>
    </recommendedName>
</protein>
<evidence type="ECO:0000256" key="9">
    <source>
        <dbReference type="ARBA" id="ARBA00023159"/>
    </source>
</evidence>
<reference evidence="15" key="1">
    <citation type="journal article" date="2019" name="Int. J. Syst. Evol. Microbiol.">
        <title>The Global Catalogue of Microorganisms (GCM) 10K type strain sequencing project: providing services to taxonomists for standard genome sequencing and annotation.</title>
        <authorList>
            <consortium name="The Broad Institute Genomics Platform"/>
            <consortium name="The Broad Institute Genome Sequencing Center for Infectious Disease"/>
            <person name="Wu L."/>
            <person name="Ma J."/>
        </authorList>
    </citation>
    <scope>NUCLEOTIDE SEQUENCE [LARGE SCALE GENOMIC DNA]</scope>
    <source>
        <strain evidence="15">TISTR 1514</strain>
    </source>
</reference>
<dbReference type="SUPFAM" id="SSF50037">
    <property type="entry name" value="C-terminal domain of transcriptional repressors"/>
    <property type="match status" value="1"/>
</dbReference>
<evidence type="ECO:0000256" key="8">
    <source>
        <dbReference type="ARBA" id="ARBA00023125"/>
    </source>
</evidence>
<dbReference type="PANTHER" id="PTHR33238">
    <property type="entry name" value="IRON (METAL) DEPENDENT REPRESSOR, DTXR FAMILY"/>
    <property type="match status" value="1"/>
</dbReference>
<dbReference type="Pfam" id="PF01325">
    <property type="entry name" value="Fe_dep_repress"/>
    <property type="match status" value="1"/>
</dbReference>
<evidence type="ECO:0000313" key="15">
    <source>
        <dbReference type="Proteomes" id="UP001597492"/>
    </source>
</evidence>
<dbReference type="InterPro" id="IPR036421">
    <property type="entry name" value="Fe_dep_repressor_sf"/>
</dbReference>